<dbReference type="PANTHER" id="PTHR10996">
    <property type="entry name" value="2-HYDROXYACID DEHYDROGENASE-RELATED"/>
    <property type="match status" value="1"/>
</dbReference>
<dbReference type="Pfam" id="PF02826">
    <property type="entry name" value="2-Hacid_dh_C"/>
    <property type="match status" value="1"/>
</dbReference>
<evidence type="ECO:0000259" key="3">
    <source>
        <dbReference type="Pfam" id="PF02826"/>
    </source>
</evidence>
<dbReference type="GO" id="GO:0016618">
    <property type="term" value="F:hydroxypyruvate reductase [NAD(P)H] activity"/>
    <property type="evidence" value="ECO:0007669"/>
    <property type="project" value="TreeGrafter"/>
</dbReference>
<proteinExistence type="predicted"/>
<dbReference type="InterPro" id="IPR036291">
    <property type="entry name" value="NAD(P)-bd_dom_sf"/>
</dbReference>
<dbReference type="PANTHER" id="PTHR10996:SF178">
    <property type="entry name" value="2-HYDROXYACID DEHYDROGENASE YGL185C-RELATED"/>
    <property type="match status" value="1"/>
</dbReference>
<gene>
    <name evidence="4" type="ORF">K0B96_17030</name>
</gene>
<evidence type="ECO:0000256" key="1">
    <source>
        <dbReference type="ARBA" id="ARBA00023002"/>
    </source>
</evidence>
<evidence type="ECO:0000313" key="4">
    <source>
        <dbReference type="EMBL" id="QYM78984.1"/>
    </source>
</evidence>
<dbReference type="GO" id="GO:0030267">
    <property type="term" value="F:glyoxylate reductase (NADPH) activity"/>
    <property type="evidence" value="ECO:0007669"/>
    <property type="project" value="TreeGrafter"/>
</dbReference>
<name>A0A8F9XLF8_9BACT</name>
<dbReference type="Gene3D" id="3.40.50.720">
    <property type="entry name" value="NAD(P)-binding Rossmann-like Domain"/>
    <property type="match status" value="2"/>
</dbReference>
<dbReference type="RefSeq" id="WP_220162243.1">
    <property type="nucleotide sequence ID" value="NZ_CP080507.1"/>
</dbReference>
<keyword evidence="5" id="KW-1185">Reference proteome</keyword>
<keyword evidence="1" id="KW-0560">Oxidoreductase</keyword>
<evidence type="ECO:0000256" key="2">
    <source>
        <dbReference type="ARBA" id="ARBA00023027"/>
    </source>
</evidence>
<evidence type="ECO:0000313" key="5">
    <source>
        <dbReference type="Proteomes" id="UP000825051"/>
    </source>
</evidence>
<dbReference type="CDD" id="cd12167">
    <property type="entry name" value="2-Hacid_dh_8"/>
    <property type="match status" value="1"/>
</dbReference>
<protein>
    <submittedName>
        <fullName evidence="4">Hydroxyacid dehydrogenase</fullName>
    </submittedName>
</protein>
<dbReference type="EMBL" id="CP080507">
    <property type="protein sequence ID" value="QYM78984.1"/>
    <property type="molecule type" value="Genomic_DNA"/>
</dbReference>
<dbReference type="InterPro" id="IPR006140">
    <property type="entry name" value="D-isomer_DH_NAD-bd"/>
</dbReference>
<dbReference type="Proteomes" id="UP000825051">
    <property type="component" value="Chromosome"/>
</dbReference>
<feature type="domain" description="D-isomer specific 2-hydroxyacid dehydrogenase NAD-binding" evidence="3">
    <location>
        <begin position="125"/>
        <end position="294"/>
    </location>
</feature>
<dbReference type="InterPro" id="IPR050223">
    <property type="entry name" value="D-isomer_2-hydroxyacid_DH"/>
</dbReference>
<dbReference type="AlphaFoldDB" id="A0A8F9XLF8"/>
<dbReference type="KEGG" id="ole:K0B96_17030"/>
<reference evidence="4" key="1">
    <citation type="submission" date="2021-08" db="EMBL/GenBank/DDBJ databases">
        <title>Genome of a novel bacterium of the phylum Verrucomicrobia, Oleiharenicola sp. KSB-15.</title>
        <authorList>
            <person name="Chung J.-H."/>
            <person name="Ahn J.-H."/>
            <person name="Yoon Y."/>
            <person name="Kim D.-Y."/>
            <person name="An S.-H."/>
            <person name="Park I."/>
            <person name="Yeon J."/>
        </authorList>
    </citation>
    <scope>NUCLEOTIDE SEQUENCE</scope>
    <source>
        <strain evidence="4">KSB-15</strain>
    </source>
</reference>
<sequence length="334" mass="36306">MTRPASLLAAISANEQPDFLPEPLFADVRALTPKFSWCDTTGISLEAFHRALREANPEILLACWRTPPLPAELPPALRYVCYLAGSVKTLVSRAHLERGLRVTNWGGSIGRMVAECALFHTLSCLRRGTHWALTMHREGGWDNDNPQTASLFGQRVGLHGFGPVARELVGLLQPFHCAISVCAPDVDAETERRYGVRAVSTLETLFAENDVVIELAPLIPATTGIITEKLLRLIRPGGVFVNVGRGAVVDEAALLRVAQEGKIRIGLDVFAVEPLPADSPFRGLPNVSLTPHIAGPTPDRRRDAGEFSVANLRAYAAGRPLQGLITERVYDTST</sequence>
<accession>A0A8F9XLF8</accession>
<dbReference type="SUPFAM" id="SSF51735">
    <property type="entry name" value="NAD(P)-binding Rossmann-fold domains"/>
    <property type="match status" value="1"/>
</dbReference>
<dbReference type="GO" id="GO:0005829">
    <property type="term" value="C:cytosol"/>
    <property type="evidence" value="ECO:0007669"/>
    <property type="project" value="TreeGrafter"/>
</dbReference>
<keyword evidence="2" id="KW-0520">NAD</keyword>
<organism evidence="4 5">
    <name type="scientific">Horticoccus luteus</name>
    <dbReference type="NCBI Taxonomy" id="2862869"/>
    <lineage>
        <taxon>Bacteria</taxon>
        <taxon>Pseudomonadati</taxon>
        <taxon>Verrucomicrobiota</taxon>
        <taxon>Opitutia</taxon>
        <taxon>Opitutales</taxon>
        <taxon>Opitutaceae</taxon>
        <taxon>Horticoccus</taxon>
    </lineage>
</organism>
<dbReference type="SUPFAM" id="SSF52283">
    <property type="entry name" value="Formate/glycerate dehydrogenase catalytic domain-like"/>
    <property type="match status" value="1"/>
</dbReference>
<dbReference type="GO" id="GO:0051287">
    <property type="term" value="F:NAD binding"/>
    <property type="evidence" value="ECO:0007669"/>
    <property type="project" value="InterPro"/>
</dbReference>